<gene>
    <name evidence="3" type="primary">mpaP</name>
    <name evidence="3" type="ORF">ACEZDB_05580</name>
</gene>
<feature type="compositionally biased region" description="Low complexity" evidence="1">
    <location>
        <begin position="8"/>
        <end position="29"/>
    </location>
</feature>
<accession>A0ABV6WVR8</accession>
<keyword evidence="3" id="KW-0645">Protease</keyword>
<dbReference type="Proteomes" id="UP001592530">
    <property type="component" value="Unassembled WGS sequence"/>
</dbReference>
<reference evidence="3 4" key="1">
    <citation type="submission" date="2024-09" db="EMBL/GenBank/DDBJ databases">
        <authorList>
            <person name="Lee S.D."/>
        </authorList>
    </citation>
    <scope>NUCLEOTIDE SEQUENCE [LARGE SCALE GENOMIC DNA]</scope>
    <source>
        <strain evidence="3 4">N1-3</strain>
    </source>
</reference>
<keyword evidence="2" id="KW-1133">Transmembrane helix</keyword>
<evidence type="ECO:0000313" key="4">
    <source>
        <dbReference type="Proteomes" id="UP001592530"/>
    </source>
</evidence>
<feature type="transmembrane region" description="Helical" evidence="2">
    <location>
        <begin position="166"/>
        <end position="192"/>
    </location>
</feature>
<dbReference type="RefSeq" id="WP_380549375.1">
    <property type="nucleotide sequence ID" value="NZ_JBHEZY010000002.1"/>
</dbReference>
<feature type="transmembrane region" description="Helical" evidence="2">
    <location>
        <begin position="293"/>
        <end position="313"/>
    </location>
</feature>
<dbReference type="InterPro" id="IPR049694">
    <property type="entry name" value="Daptide_HExxH"/>
</dbReference>
<feature type="transmembrane region" description="Helical" evidence="2">
    <location>
        <begin position="263"/>
        <end position="287"/>
    </location>
</feature>
<organism evidence="3 4">
    <name type="scientific">Streptacidiphilus alkalitolerans</name>
    <dbReference type="NCBI Taxonomy" id="3342712"/>
    <lineage>
        <taxon>Bacteria</taxon>
        <taxon>Bacillati</taxon>
        <taxon>Actinomycetota</taxon>
        <taxon>Actinomycetes</taxon>
        <taxon>Kitasatosporales</taxon>
        <taxon>Streptomycetaceae</taxon>
        <taxon>Streptacidiphilus</taxon>
    </lineage>
</organism>
<name>A0ABV6WVR8_9ACTN</name>
<dbReference type="EMBL" id="JBHEZY010000002">
    <property type="protein sequence ID" value="MFC1430129.1"/>
    <property type="molecule type" value="Genomic_DNA"/>
</dbReference>
<keyword evidence="2" id="KW-0472">Membrane</keyword>
<evidence type="ECO:0000256" key="1">
    <source>
        <dbReference type="SAM" id="MobiDB-lite"/>
    </source>
</evidence>
<feature type="transmembrane region" description="Helical" evidence="2">
    <location>
        <begin position="362"/>
        <end position="384"/>
    </location>
</feature>
<feature type="transmembrane region" description="Helical" evidence="2">
    <location>
        <begin position="198"/>
        <end position="226"/>
    </location>
</feature>
<proteinExistence type="predicted"/>
<comment type="caution">
    <text evidence="3">The sequence shown here is derived from an EMBL/GenBank/DDBJ whole genome shotgun (WGS) entry which is preliminary data.</text>
</comment>
<keyword evidence="3" id="KW-0378">Hydrolase</keyword>
<evidence type="ECO:0000256" key="2">
    <source>
        <dbReference type="SAM" id="Phobius"/>
    </source>
</evidence>
<dbReference type="GO" id="GO:0008237">
    <property type="term" value="F:metallopeptidase activity"/>
    <property type="evidence" value="ECO:0007669"/>
    <property type="project" value="UniProtKB-KW"/>
</dbReference>
<sequence>MAQKQALAEPSDPASPATASPAAASPAAARVVPPLDPAYLERPRIASDVRVHRPSEEGQPWIIQRGTAGYFRVQPDLARLVQALDGTRDHRALVDLLGAPWTTADVAKALHTLAGARVLDDGAERPKRDRRLRFVPPLTVQFTVLRPERLLSRMSPLLARLANRGVAVAALVCALGGLLALALMAPALTAALGAPLPLAAYAGILGGVLATTAVHEFSHGALLTYYGGRPSRMGVMLFYLSPAFFCDVSDGWRLGRREQRVRVALAGIAAQAVVAGVAALSCLFLSASTLREAVLVFALASYVSGLVNLLPLVKLDGYIALMSHLDLPHLRDRSMTDGRRFLSRLLFGGRYVRELPELRWSVPYGLACLAFPLYLIGSAVALWAGLLQRIGEFGAAAVCAVLCYVGYRLWRGARRLVREARAAGAPLWRVALAGTLAAALVAAALLLVSVPYRLSGGYVTGSDGRVELVLPTSADLGAVRAGEPVALYRAGVMTRSRSGSATVQDPHATSTTAPISAFTPVSGDLLSLPASGVRLRVDAAPADRTGAAVLDTGRRTLAIWCYDTYLAPVWRW</sequence>
<keyword evidence="2" id="KW-0812">Transmembrane</keyword>
<evidence type="ECO:0000313" key="3">
    <source>
        <dbReference type="EMBL" id="MFC1430129.1"/>
    </source>
</evidence>
<feature type="transmembrane region" description="Helical" evidence="2">
    <location>
        <begin position="430"/>
        <end position="452"/>
    </location>
</feature>
<dbReference type="NCBIfam" id="NF041824">
    <property type="entry name" value="daptide_HExxH"/>
    <property type="match status" value="1"/>
</dbReference>
<protein>
    <submittedName>
        <fullName evidence="3">Daptide biosynthesis intramembrane metalloprotease</fullName>
    </submittedName>
</protein>
<feature type="transmembrane region" description="Helical" evidence="2">
    <location>
        <begin position="390"/>
        <end position="410"/>
    </location>
</feature>
<feature type="region of interest" description="Disordered" evidence="1">
    <location>
        <begin position="1"/>
        <end position="30"/>
    </location>
</feature>
<keyword evidence="3" id="KW-0482">Metalloprotease</keyword>